<dbReference type="eggNOG" id="KOG2659">
    <property type="taxonomic scope" value="Eukaryota"/>
</dbReference>
<dbReference type="Pfam" id="PF08513">
    <property type="entry name" value="LisH"/>
    <property type="match status" value="1"/>
</dbReference>
<dbReference type="EMBL" id="CH916367">
    <property type="protein sequence ID" value="EDW01372.1"/>
    <property type="molecule type" value="Genomic_DNA"/>
</dbReference>
<feature type="compositionally biased region" description="Low complexity" evidence="1">
    <location>
        <begin position="127"/>
        <end position="145"/>
    </location>
</feature>
<name>B4J923_DROGR</name>
<accession>B4J923</accession>
<keyword evidence="4" id="KW-1185">Reference proteome</keyword>
<dbReference type="SMART" id="SM00668">
    <property type="entry name" value="CTLH"/>
    <property type="match status" value="1"/>
</dbReference>
<gene>
    <name evidence="3" type="primary">Dgri\GH21398</name>
    <name evidence="3" type="ORF">Dgri_GH21398</name>
</gene>
<dbReference type="Pfam" id="PF10607">
    <property type="entry name" value="CTLH"/>
    <property type="match status" value="1"/>
</dbReference>
<sequence>MAGNEQKDAWAQRMKSFQTKQVDINRIIMKYLITDGYMGAAQRFEAAAKLQEGGLQNTPDHLARVKHAVRAGQLQYALDLAKKLYPKLYESDNYMYFHMQQLRLIELIRERKHLNVGTNANSSSFVSSDPFQMEQQQQPSGSQPSCRAEQISSELDCMAMIENEQAACMEPKMMFLVKLILWAQGKLDKDGVGCGLDLECEDFELELRRALQKKSN</sequence>
<protein>
    <submittedName>
        <fullName evidence="3">GH21398</fullName>
    </submittedName>
</protein>
<dbReference type="InterPro" id="IPR006594">
    <property type="entry name" value="LisH"/>
</dbReference>
<dbReference type="InParanoid" id="B4J923"/>
<dbReference type="InterPro" id="IPR006595">
    <property type="entry name" value="CTLH_C"/>
</dbReference>
<evidence type="ECO:0000259" key="2">
    <source>
        <dbReference type="PROSITE" id="PS50897"/>
    </source>
</evidence>
<dbReference type="PhylomeDB" id="B4J923"/>
<organism evidence="4">
    <name type="scientific">Drosophila grimshawi</name>
    <name type="common">Hawaiian fruit fly</name>
    <name type="synonym">Idiomyia grimshawi</name>
    <dbReference type="NCBI Taxonomy" id="7222"/>
    <lineage>
        <taxon>Eukaryota</taxon>
        <taxon>Metazoa</taxon>
        <taxon>Ecdysozoa</taxon>
        <taxon>Arthropoda</taxon>
        <taxon>Hexapoda</taxon>
        <taxon>Insecta</taxon>
        <taxon>Pterygota</taxon>
        <taxon>Neoptera</taxon>
        <taxon>Endopterygota</taxon>
        <taxon>Diptera</taxon>
        <taxon>Brachycera</taxon>
        <taxon>Muscomorpha</taxon>
        <taxon>Ephydroidea</taxon>
        <taxon>Drosophilidae</taxon>
        <taxon>Drosophila</taxon>
        <taxon>Hawaiian Drosophila</taxon>
    </lineage>
</organism>
<dbReference type="HOGENOM" id="CLU_073203_1_0_1"/>
<dbReference type="PROSITE" id="PS50896">
    <property type="entry name" value="LISH"/>
    <property type="match status" value="1"/>
</dbReference>
<dbReference type="OMA" id="CEVEARM"/>
<feature type="region of interest" description="Disordered" evidence="1">
    <location>
        <begin position="127"/>
        <end position="147"/>
    </location>
</feature>
<feature type="domain" description="CTLH" evidence="2">
    <location>
        <begin position="58"/>
        <end position="115"/>
    </location>
</feature>
<dbReference type="AlphaFoldDB" id="B4J923"/>
<dbReference type="OrthoDB" id="2415936at2759"/>
<reference evidence="3 4" key="1">
    <citation type="journal article" date="2007" name="Nature">
        <title>Evolution of genes and genomes on the Drosophila phylogeny.</title>
        <authorList>
            <consortium name="Drosophila 12 Genomes Consortium"/>
            <person name="Clark A.G."/>
            <person name="Eisen M.B."/>
            <person name="Smith D.R."/>
            <person name="Bergman C.M."/>
            <person name="Oliver B."/>
            <person name="Markow T.A."/>
            <person name="Kaufman T.C."/>
            <person name="Kellis M."/>
            <person name="Gelbart W."/>
            <person name="Iyer V.N."/>
            <person name="Pollard D.A."/>
            <person name="Sackton T.B."/>
            <person name="Larracuente A.M."/>
            <person name="Singh N.D."/>
            <person name="Abad J.P."/>
            <person name="Abt D.N."/>
            <person name="Adryan B."/>
            <person name="Aguade M."/>
            <person name="Akashi H."/>
            <person name="Anderson W.W."/>
            <person name="Aquadro C.F."/>
            <person name="Ardell D.H."/>
            <person name="Arguello R."/>
            <person name="Artieri C.G."/>
            <person name="Barbash D.A."/>
            <person name="Barker D."/>
            <person name="Barsanti P."/>
            <person name="Batterham P."/>
            <person name="Batzoglou S."/>
            <person name="Begun D."/>
            <person name="Bhutkar A."/>
            <person name="Blanco E."/>
            <person name="Bosak S.A."/>
            <person name="Bradley R.K."/>
            <person name="Brand A.D."/>
            <person name="Brent M.R."/>
            <person name="Brooks A.N."/>
            <person name="Brown R.H."/>
            <person name="Butlin R.K."/>
            <person name="Caggese C."/>
            <person name="Calvi B.R."/>
            <person name="Bernardo de Carvalho A."/>
            <person name="Caspi A."/>
            <person name="Castrezana S."/>
            <person name="Celniker S.E."/>
            <person name="Chang J.L."/>
            <person name="Chapple C."/>
            <person name="Chatterji S."/>
            <person name="Chinwalla A."/>
            <person name="Civetta A."/>
            <person name="Clifton S.W."/>
            <person name="Comeron J.M."/>
            <person name="Costello J.C."/>
            <person name="Coyne J.A."/>
            <person name="Daub J."/>
            <person name="David R.G."/>
            <person name="Delcher A.L."/>
            <person name="Delehaunty K."/>
            <person name="Do C.B."/>
            <person name="Ebling H."/>
            <person name="Edwards K."/>
            <person name="Eickbush T."/>
            <person name="Evans J.D."/>
            <person name="Filipski A."/>
            <person name="Findeiss S."/>
            <person name="Freyhult E."/>
            <person name="Fulton L."/>
            <person name="Fulton R."/>
            <person name="Garcia A.C."/>
            <person name="Gardiner A."/>
            <person name="Garfield D.A."/>
            <person name="Garvin B.E."/>
            <person name="Gibson G."/>
            <person name="Gilbert D."/>
            <person name="Gnerre S."/>
            <person name="Godfrey J."/>
            <person name="Good R."/>
            <person name="Gotea V."/>
            <person name="Gravely B."/>
            <person name="Greenberg A.J."/>
            <person name="Griffiths-Jones S."/>
            <person name="Gross S."/>
            <person name="Guigo R."/>
            <person name="Gustafson E.A."/>
            <person name="Haerty W."/>
            <person name="Hahn M.W."/>
            <person name="Halligan D.L."/>
            <person name="Halpern A.L."/>
            <person name="Halter G.M."/>
            <person name="Han M.V."/>
            <person name="Heger A."/>
            <person name="Hillier L."/>
            <person name="Hinrichs A.S."/>
            <person name="Holmes I."/>
            <person name="Hoskins R.A."/>
            <person name="Hubisz M.J."/>
            <person name="Hultmark D."/>
            <person name="Huntley M.A."/>
            <person name="Jaffe D.B."/>
            <person name="Jagadeeshan S."/>
            <person name="Jeck W.R."/>
            <person name="Johnson J."/>
            <person name="Jones C.D."/>
            <person name="Jordan W.C."/>
            <person name="Karpen G.H."/>
            <person name="Kataoka E."/>
            <person name="Keightley P.D."/>
            <person name="Kheradpour P."/>
            <person name="Kirkness E.F."/>
            <person name="Koerich L.B."/>
            <person name="Kristiansen K."/>
            <person name="Kudrna D."/>
            <person name="Kulathinal R.J."/>
            <person name="Kumar S."/>
            <person name="Kwok R."/>
            <person name="Lander E."/>
            <person name="Langley C.H."/>
            <person name="Lapoint R."/>
            <person name="Lazzaro B.P."/>
            <person name="Lee S.J."/>
            <person name="Levesque L."/>
            <person name="Li R."/>
            <person name="Lin C.F."/>
            <person name="Lin M.F."/>
            <person name="Lindblad-Toh K."/>
            <person name="Llopart A."/>
            <person name="Long M."/>
            <person name="Low L."/>
            <person name="Lozovsky E."/>
            <person name="Lu J."/>
            <person name="Luo M."/>
            <person name="Machado C.A."/>
            <person name="Makalowski W."/>
            <person name="Marzo M."/>
            <person name="Matsuda M."/>
            <person name="Matzkin L."/>
            <person name="McAllister B."/>
            <person name="McBride C.S."/>
            <person name="McKernan B."/>
            <person name="McKernan K."/>
            <person name="Mendez-Lago M."/>
            <person name="Minx P."/>
            <person name="Mollenhauer M.U."/>
            <person name="Montooth K."/>
            <person name="Mount S.M."/>
            <person name="Mu X."/>
            <person name="Myers E."/>
            <person name="Negre B."/>
            <person name="Newfeld S."/>
            <person name="Nielsen R."/>
            <person name="Noor M.A."/>
            <person name="O'Grady P."/>
            <person name="Pachter L."/>
            <person name="Papaceit M."/>
            <person name="Parisi M.J."/>
            <person name="Parisi M."/>
            <person name="Parts L."/>
            <person name="Pedersen J.S."/>
            <person name="Pesole G."/>
            <person name="Phillippy A.M."/>
            <person name="Ponting C.P."/>
            <person name="Pop M."/>
            <person name="Porcelli D."/>
            <person name="Powell J.R."/>
            <person name="Prohaska S."/>
            <person name="Pruitt K."/>
            <person name="Puig M."/>
            <person name="Quesneville H."/>
            <person name="Ram K.R."/>
            <person name="Rand D."/>
            <person name="Rasmussen M.D."/>
            <person name="Reed L.K."/>
            <person name="Reenan R."/>
            <person name="Reily A."/>
            <person name="Remington K.A."/>
            <person name="Rieger T.T."/>
            <person name="Ritchie M.G."/>
            <person name="Robin C."/>
            <person name="Rogers Y.H."/>
            <person name="Rohde C."/>
            <person name="Rozas J."/>
            <person name="Rubenfield M.J."/>
            <person name="Ruiz A."/>
            <person name="Russo S."/>
            <person name="Salzberg S.L."/>
            <person name="Sanchez-Gracia A."/>
            <person name="Saranga D.J."/>
            <person name="Sato H."/>
            <person name="Schaeffer S.W."/>
            <person name="Schatz M.C."/>
            <person name="Schlenke T."/>
            <person name="Schwartz R."/>
            <person name="Segarra C."/>
            <person name="Singh R.S."/>
            <person name="Sirot L."/>
            <person name="Sirota M."/>
            <person name="Sisneros N.B."/>
            <person name="Smith C.D."/>
            <person name="Smith T.F."/>
            <person name="Spieth J."/>
            <person name="Stage D.E."/>
            <person name="Stark A."/>
            <person name="Stephan W."/>
            <person name="Strausberg R.L."/>
            <person name="Strempel S."/>
            <person name="Sturgill D."/>
            <person name="Sutton G."/>
            <person name="Sutton G.G."/>
            <person name="Tao W."/>
            <person name="Teichmann S."/>
            <person name="Tobari Y.N."/>
            <person name="Tomimura Y."/>
            <person name="Tsolas J.M."/>
            <person name="Valente V.L."/>
            <person name="Venter E."/>
            <person name="Venter J.C."/>
            <person name="Vicario S."/>
            <person name="Vieira F.G."/>
            <person name="Vilella A.J."/>
            <person name="Villasante A."/>
            <person name="Walenz B."/>
            <person name="Wang J."/>
            <person name="Wasserman M."/>
            <person name="Watts T."/>
            <person name="Wilson D."/>
            <person name="Wilson R.K."/>
            <person name="Wing R.A."/>
            <person name="Wolfner M.F."/>
            <person name="Wong A."/>
            <person name="Wong G.K."/>
            <person name="Wu C.I."/>
            <person name="Wu G."/>
            <person name="Yamamoto D."/>
            <person name="Yang H.P."/>
            <person name="Yang S.P."/>
            <person name="Yorke J.A."/>
            <person name="Yoshida K."/>
            <person name="Zdobnov E."/>
            <person name="Zhang P."/>
            <person name="Zhang Y."/>
            <person name="Zimin A.V."/>
            <person name="Baldwin J."/>
            <person name="Abdouelleil A."/>
            <person name="Abdulkadir J."/>
            <person name="Abebe A."/>
            <person name="Abera B."/>
            <person name="Abreu J."/>
            <person name="Acer S.C."/>
            <person name="Aftuck L."/>
            <person name="Alexander A."/>
            <person name="An P."/>
            <person name="Anderson E."/>
            <person name="Anderson S."/>
            <person name="Arachi H."/>
            <person name="Azer M."/>
            <person name="Bachantsang P."/>
            <person name="Barry A."/>
            <person name="Bayul T."/>
            <person name="Berlin A."/>
            <person name="Bessette D."/>
            <person name="Bloom T."/>
            <person name="Blye J."/>
            <person name="Boguslavskiy L."/>
            <person name="Bonnet C."/>
            <person name="Boukhgalter B."/>
            <person name="Bourzgui I."/>
            <person name="Brown A."/>
            <person name="Cahill P."/>
            <person name="Channer S."/>
            <person name="Cheshatsang Y."/>
            <person name="Chuda L."/>
            <person name="Citroen M."/>
            <person name="Collymore A."/>
            <person name="Cooke P."/>
            <person name="Costello M."/>
            <person name="D'Aco K."/>
            <person name="Daza R."/>
            <person name="De Haan G."/>
            <person name="DeGray S."/>
            <person name="DeMaso C."/>
            <person name="Dhargay N."/>
            <person name="Dooley K."/>
            <person name="Dooley E."/>
            <person name="Doricent M."/>
            <person name="Dorje P."/>
            <person name="Dorjee K."/>
            <person name="Dupes A."/>
            <person name="Elong R."/>
            <person name="Falk J."/>
            <person name="Farina A."/>
            <person name="Faro S."/>
            <person name="Ferguson D."/>
            <person name="Fisher S."/>
            <person name="Foley C.D."/>
            <person name="Franke A."/>
            <person name="Friedrich D."/>
            <person name="Gadbois L."/>
            <person name="Gearin G."/>
            <person name="Gearin C.R."/>
            <person name="Giannoukos G."/>
            <person name="Goode T."/>
            <person name="Graham J."/>
            <person name="Grandbois E."/>
            <person name="Grewal S."/>
            <person name="Gyaltsen K."/>
            <person name="Hafez N."/>
            <person name="Hagos B."/>
            <person name="Hall J."/>
            <person name="Henson C."/>
            <person name="Hollinger A."/>
            <person name="Honan T."/>
            <person name="Huard M.D."/>
            <person name="Hughes L."/>
            <person name="Hurhula B."/>
            <person name="Husby M.E."/>
            <person name="Kamat A."/>
            <person name="Kanga B."/>
            <person name="Kashin S."/>
            <person name="Khazanovich D."/>
            <person name="Kisner P."/>
            <person name="Lance K."/>
            <person name="Lara M."/>
            <person name="Lee W."/>
            <person name="Lennon N."/>
            <person name="Letendre F."/>
            <person name="LeVine R."/>
            <person name="Lipovsky A."/>
            <person name="Liu X."/>
            <person name="Liu J."/>
            <person name="Liu S."/>
            <person name="Lokyitsang T."/>
            <person name="Lokyitsang Y."/>
            <person name="Lubonja R."/>
            <person name="Lui A."/>
            <person name="MacDonald P."/>
            <person name="Magnisalis V."/>
            <person name="Maru K."/>
            <person name="Matthews C."/>
            <person name="McCusker W."/>
            <person name="McDonough S."/>
            <person name="Mehta T."/>
            <person name="Meldrim J."/>
            <person name="Meneus L."/>
            <person name="Mihai O."/>
            <person name="Mihalev A."/>
            <person name="Mihova T."/>
            <person name="Mittelman R."/>
            <person name="Mlenga V."/>
            <person name="Montmayeur A."/>
            <person name="Mulrain L."/>
            <person name="Navidi A."/>
            <person name="Naylor J."/>
            <person name="Negash T."/>
            <person name="Nguyen T."/>
            <person name="Nguyen N."/>
            <person name="Nicol R."/>
            <person name="Norbu C."/>
            <person name="Norbu N."/>
            <person name="Novod N."/>
            <person name="O'Neill B."/>
            <person name="Osman S."/>
            <person name="Markiewicz E."/>
            <person name="Oyono O.L."/>
            <person name="Patti C."/>
            <person name="Phunkhang P."/>
            <person name="Pierre F."/>
            <person name="Priest M."/>
            <person name="Raghuraman S."/>
            <person name="Rege F."/>
            <person name="Reyes R."/>
            <person name="Rise C."/>
            <person name="Rogov P."/>
            <person name="Ross K."/>
            <person name="Ryan E."/>
            <person name="Settipalli S."/>
            <person name="Shea T."/>
            <person name="Sherpa N."/>
            <person name="Shi L."/>
            <person name="Shih D."/>
            <person name="Sparrow T."/>
            <person name="Spaulding J."/>
            <person name="Stalker J."/>
            <person name="Stange-Thomann N."/>
            <person name="Stavropoulos S."/>
            <person name="Stone C."/>
            <person name="Strader C."/>
            <person name="Tesfaye S."/>
            <person name="Thomson T."/>
            <person name="Thoulutsang Y."/>
            <person name="Thoulutsang D."/>
            <person name="Topham K."/>
            <person name="Topping I."/>
            <person name="Tsamla T."/>
            <person name="Vassiliev H."/>
            <person name="Vo A."/>
            <person name="Wangchuk T."/>
            <person name="Wangdi T."/>
            <person name="Weiand M."/>
            <person name="Wilkinson J."/>
            <person name="Wilson A."/>
            <person name="Yadav S."/>
            <person name="Young G."/>
            <person name="Yu Q."/>
            <person name="Zembek L."/>
            <person name="Zhong D."/>
            <person name="Zimmer A."/>
            <person name="Zwirko Z."/>
            <person name="Jaffe D.B."/>
            <person name="Alvarez P."/>
            <person name="Brockman W."/>
            <person name="Butler J."/>
            <person name="Chin C."/>
            <person name="Gnerre S."/>
            <person name="Grabherr M."/>
            <person name="Kleber M."/>
            <person name="Mauceli E."/>
            <person name="MacCallum I."/>
        </authorList>
    </citation>
    <scope>NUCLEOTIDE SEQUENCE [LARGE SCALE GENOMIC DNA]</scope>
    <source>
        <strain evidence="4">Tucson 15287-2541.00</strain>
    </source>
</reference>
<evidence type="ECO:0000256" key="1">
    <source>
        <dbReference type="SAM" id="MobiDB-lite"/>
    </source>
</evidence>
<dbReference type="KEGG" id="dgr:6560956"/>
<dbReference type="Proteomes" id="UP000001070">
    <property type="component" value="Unassembled WGS sequence"/>
</dbReference>
<proteinExistence type="predicted"/>
<dbReference type="PROSITE" id="PS50897">
    <property type="entry name" value="CTLH"/>
    <property type="match status" value="1"/>
</dbReference>
<dbReference type="STRING" id="7222.B4J923"/>
<dbReference type="InterPro" id="IPR024964">
    <property type="entry name" value="CTLH/CRA"/>
</dbReference>
<evidence type="ECO:0000313" key="3">
    <source>
        <dbReference type="EMBL" id="EDW01372.1"/>
    </source>
</evidence>
<evidence type="ECO:0000313" key="4">
    <source>
        <dbReference type="Proteomes" id="UP000001070"/>
    </source>
</evidence>
<dbReference type="SMR" id="B4J923"/>